<keyword evidence="2" id="KW-1185">Reference proteome</keyword>
<proteinExistence type="predicted"/>
<dbReference type="OrthoDB" id="8430171at2759"/>
<accession>A0A9P0GDL5</accession>
<dbReference type="AlphaFoldDB" id="A0A9P0GDL5"/>
<evidence type="ECO:0000313" key="1">
    <source>
        <dbReference type="EMBL" id="CAH1107046.1"/>
    </source>
</evidence>
<protein>
    <submittedName>
        <fullName evidence="1">Uncharacterized protein</fullName>
    </submittedName>
</protein>
<organism evidence="1 2">
    <name type="scientific">Psylliodes chrysocephalus</name>
    <dbReference type="NCBI Taxonomy" id="3402493"/>
    <lineage>
        <taxon>Eukaryota</taxon>
        <taxon>Metazoa</taxon>
        <taxon>Ecdysozoa</taxon>
        <taxon>Arthropoda</taxon>
        <taxon>Hexapoda</taxon>
        <taxon>Insecta</taxon>
        <taxon>Pterygota</taxon>
        <taxon>Neoptera</taxon>
        <taxon>Endopterygota</taxon>
        <taxon>Coleoptera</taxon>
        <taxon>Polyphaga</taxon>
        <taxon>Cucujiformia</taxon>
        <taxon>Chrysomeloidea</taxon>
        <taxon>Chrysomelidae</taxon>
        <taxon>Galerucinae</taxon>
        <taxon>Alticini</taxon>
        <taxon>Psylliodes</taxon>
    </lineage>
</organism>
<dbReference type="EMBL" id="OV651814">
    <property type="protein sequence ID" value="CAH1107046.1"/>
    <property type="molecule type" value="Genomic_DNA"/>
</dbReference>
<sequence length="349" mass="40359">MSLASDNTLVFTLDVQSVLTYPKPLVSSQYYKQYLNFEDLPSNYSSIRPGKKQETQQSQTFAVCFIKMETCFPNYDILMTGNNYHSEKVKKCPHNSEHKAVKINARSEGFKAYKINYMLRKEIFLNMRPDTISFTAKTDSLICAVARRYLKNHRDNQIKLVASRKMRQLAALLIEIKKKSQRMPVTSYTHNILKKISNKFDGCITESEKNLMQSFKRVVIRGKRRSGVPVLFTQEMAKNQTNLVDKNNIYLFPNPKSSKSISDPQVIYKHIRFADEIEINMEVMKEISEDEQETDIKESQVMTATSLETANKTNIAVSRIDEIKKYAKGSYERVLQDLYKKSFIINGTV</sequence>
<reference evidence="1" key="1">
    <citation type="submission" date="2022-01" db="EMBL/GenBank/DDBJ databases">
        <authorList>
            <person name="King R."/>
        </authorList>
    </citation>
    <scope>NUCLEOTIDE SEQUENCE</scope>
</reference>
<name>A0A9P0GDL5_9CUCU</name>
<dbReference type="Proteomes" id="UP001153636">
    <property type="component" value="Chromosome 2"/>
</dbReference>
<dbReference type="PANTHER" id="PTHR33480:SF1">
    <property type="entry name" value="TYR RECOMBINASE DOMAIN-CONTAINING PROTEIN"/>
    <property type="match status" value="1"/>
</dbReference>
<gene>
    <name evidence="1" type="ORF">PSYICH_LOCUS7074</name>
</gene>
<dbReference type="PANTHER" id="PTHR33480">
    <property type="entry name" value="SET DOMAIN-CONTAINING PROTEIN-RELATED"/>
    <property type="match status" value="1"/>
</dbReference>
<evidence type="ECO:0000313" key="2">
    <source>
        <dbReference type="Proteomes" id="UP001153636"/>
    </source>
</evidence>